<dbReference type="GO" id="GO:0008270">
    <property type="term" value="F:zinc ion binding"/>
    <property type="evidence" value="ECO:0007669"/>
    <property type="project" value="InterPro"/>
</dbReference>
<evidence type="ECO:0000256" key="2">
    <source>
        <dbReference type="ARBA" id="ARBA00022833"/>
    </source>
</evidence>
<protein>
    <recommendedName>
        <fullName evidence="3">CMP/dCMP-type deaminase domain-containing protein</fullName>
    </recommendedName>
</protein>
<gene>
    <name evidence="4" type="ORF">A2973_01305</name>
</gene>
<dbReference type="Pfam" id="PF00383">
    <property type="entry name" value="dCMP_cyt_deam_1"/>
    <property type="match status" value="1"/>
</dbReference>
<feature type="domain" description="CMP/dCMP-type deaminase" evidence="3">
    <location>
        <begin position="2"/>
        <end position="113"/>
    </location>
</feature>
<dbReference type="PROSITE" id="PS51747">
    <property type="entry name" value="CYT_DCMP_DEAMINASES_2"/>
    <property type="match status" value="1"/>
</dbReference>
<dbReference type="Gene3D" id="3.40.140.10">
    <property type="entry name" value="Cytidine Deaminase, domain 2"/>
    <property type="match status" value="1"/>
</dbReference>
<sequence length="149" mass="16407">MKTPEELMRLAMEEAELSVKKGNGPFAVVVVDQGGNIVWKDHDRQKELTDPTAHGEINAIRHLCKSLGTMSLKGYTFVTTSEPCPTCLTGMIKAKVSRNYYGAKTENTASLPLSAKYLASFAKKYPIEVIGGILAEETLSQRERLFGIK</sequence>
<reference evidence="4 5" key="1">
    <citation type="journal article" date="2016" name="Nat. Commun.">
        <title>Thousands of microbial genomes shed light on interconnected biogeochemical processes in an aquifer system.</title>
        <authorList>
            <person name="Anantharaman K."/>
            <person name="Brown C.T."/>
            <person name="Hug L.A."/>
            <person name="Sharon I."/>
            <person name="Castelle C.J."/>
            <person name="Probst A.J."/>
            <person name="Thomas B.C."/>
            <person name="Singh A."/>
            <person name="Wilkins M.J."/>
            <person name="Karaoz U."/>
            <person name="Brodie E.L."/>
            <person name="Williams K.H."/>
            <person name="Hubbard S.S."/>
            <person name="Banfield J.F."/>
        </authorList>
    </citation>
    <scope>NUCLEOTIDE SEQUENCE [LARGE SCALE GENOMIC DNA]</scope>
</reference>
<proteinExistence type="predicted"/>
<dbReference type="PROSITE" id="PS00903">
    <property type="entry name" value="CYT_DCMP_DEAMINASES_1"/>
    <property type="match status" value="1"/>
</dbReference>
<keyword evidence="2" id="KW-0862">Zinc</keyword>
<organism evidence="4 5">
    <name type="scientific">Candidatus Gottesmanbacteria bacterium RIFCSPLOWO2_01_FULL_49_10</name>
    <dbReference type="NCBI Taxonomy" id="1798396"/>
    <lineage>
        <taxon>Bacteria</taxon>
        <taxon>Candidatus Gottesmaniibacteriota</taxon>
    </lineage>
</organism>
<evidence type="ECO:0000313" key="4">
    <source>
        <dbReference type="EMBL" id="OGG28923.1"/>
    </source>
</evidence>
<dbReference type="Proteomes" id="UP000176409">
    <property type="component" value="Unassembled WGS sequence"/>
</dbReference>
<dbReference type="InterPro" id="IPR016192">
    <property type="entry name" value="APOBEC/CMP_deaminase_Zn-bd"/>
</dbReference>
<dbReference type="PANTHER" id="PTHR11079:SF161">
    <property type="entry name" value="CMP_DCMP-TYPE DEAMINASE DOMAIN-CONTAINING PROTEIN"/>
    <property type="match status" value="1"/>
</dbReference>
<evidence type="ECO:0000256" key="1">
    <source>
        <dbReference type="ARBA" id="ARBA00022723"/>
    </source>
</evidence>
<dbReference type="InterPro" id="IPR016193">
    <property type="entry name" value="Cytidine_deaminase-like"/>
</dbReference>
<dbReference type="AlphaFoldDB" id="A0A1F6AWM6"/>
<name>A0A1F6AWM6_9BACT</name>
<dbReference type="PANTHER" id="PTHR11079">
    <property type="entry name" value="CYTOSINE DEAMINASE FAMILY MEMBER"/>
    <property type="match status" value="1"/>
</dbReference>
<dbReference type="SUPFAM" id="SSF53927">
    <property type="entry name" value="Cytidine deaminase-like"/>
    <property type="match status" value="1"/>
</dbReference>
<accession>A0A1F6AWM6</accession>
<comment type="caution">
    <text evidence="4">The sequence shown here is derived from an EMBL/GenBank/DDBJ whole genome shotgun (WGS) entry which is preliminary data.</text>
</comment>
<evidence type="ECO:0000259" key="3">
    <source>
        <dbReference type="PROSITE" id="PS51747"/>
    </source>
</evidence>
<dbReference type="InterPro" id="IPR002125">
    <property type="entry name" value="CMP_dCMP_dom"/>
</dbReference>
<evidence type="ECO:0000313" key="5">
    <source>
        <dbReference type="Proteomes" id="UP000176409"/>
    </source>
</evidence>
<keyword evidence="1" id="KW-0479">Metal-binding</keyword>
<dbReference type="GO" id="GO:0006152">
    <property type="term" value="P:purine nucleoside catabolic process"/>
    <property type="evidence" value="ECO:0007669"/>
    <property type="project" value="TreeGrafter"/>
</dbReference>
<dbReference type="GO" id="GO:0047974">
    <property type="term" value="F:guanosine deaminase activity"/>
    <property type="evidence" value="ECO:0007669"/>
    <property type="project" value="TreeGrafter"/>
</dbReference>
<dbReference type="STRING" id="1798396.A2973_01305"/>
<dbReference type="EMBL" id="MFJZ01000063">
    <property type="protein sequence ID" value="OGG28923.1"/>
    <property type="molecule type" value="Genomic_DNA"/>
</dbReference>
<dbReference type="CDD" id="cd01285">
    <property type="entry name" value="nucleoside_deaminase"/>
    <property type="match status" value="1"/>
</dbReference>